<comment type="catalytic activity">
    <reaction evidence="12 14">
        <text>(9Z)-hexadecenoyl-[ACP] + malonyl-[ACP] + H(+) = 3-oxo-(11Z)-octadecenoyl-[ACP] + holo-[ACP] + CO2</text>
        <dbReference type="Rhea" id="RHEA:55040"/>
        <dbReference type="Rhea" id="RHEA-COMP:9623"/>
        <dbReference type="Rhea" id="RHEA-COMP:9685"/>
        <dbReference type="Rhea" id="RHEA-COMP:10800"/>
        <dbReference type="Rhea" id="RHEA-COMP:14074"/>
        <dbReference type="ChEBI" id="CHEBI:15378"/>
        <dbReference type="ChEBI" id="CHEBI:16526"/>
        <dbReference type="ChEBI" id="CHEBI:64479"/>
        <dbReference type="ChEBI" id="CHEBI:78449"/>
        <dbReference type="ChEBI" id="CHEBI:83989"/>
        <dbReference type="ChEBI" id="CHEBI:138538"/>
        <dbReference type="EC" id="2.3.1.179"/>
    </reaction>
</comment>
<dbReference type="Proteomes" id="UP001596083">
    <property type="component" value="Unassembled WGS sequence"/>
</dbReference>
<accession>A0ABW0YTY8</accession>
<organism evidence="17 18">
    <name type="scientific">Streptomyces gamaensis</name>
    <dbReference type="NCBI Taxonomy" id="1763542"/>
    <lineage>
        <taxon>Bacteria</taxon>
        <taxon>Bacillati</taxon>
        <taxon>Actinomycetota</taxon>
        <taxon>Actinomycetes</taxon>
        <taxon>Kitasatosporales</taxon>
        <taxon>Streptomycetaceae</taxon>
        <taxon>Streptomyces</taxon>
    </lineage>
</organism>
<evidence type="ECO:0000256" key="13">
    <source>
        <dbReference type="ARBA" id="ARBA00047659"/>
    </source>
</evidence>
<dbReference type="NCBIfam" id="NF005589">
    <property type="entry name" value="PRK07314.1"/>
    <property type="match status" value="1"/>
</dbReference>
<dbReference type="EC" id="2.3.1.179" evidence="3 14"/>
<evidence type="ECO:0000256" key="8">
    <source>
        <dbReference type="ARBA" id="ARBA00023098"/>
    </source>
</evidence>
<evidence type="ECO:0000256" key="6">
    <source>
        <dbReference type="ARBA" id="ARBA00022679"/>
    </source>
</evidence>
<evidence type="ECO:0000256" key="4">
    <source>
        <dbReference type="ARBA" id="ARBA00014657"/>
    </source>
</evidence>
<dbReference type="SUPFAM" id="SSF53901">
    <property type="entry name" value="Thiolase-like"/>
    <property type="match status" value="2"/>
</dbReference>
<dbReference type="RefSeq" id="WP_390313938.1">
    <property type="nucleotide sequence ID" value="NZ_JBHSPB010000001.1"/>
</dbReference>
<evidence type="ECO:0000256" key="15">
    <source>
        <dbReference type="RuleBase" id="RU003694"/>
    </source>
</evidence>
<reference evidence="18" key="1">
    <citation type="journal article" date="2019" name="Int. J. Syst. Evol. Microbiol.">
        <title>The Global Catalogue of Microorganisms (GCM) 10K type strain sequencing project: providing services to taxonomists for standard genome sequencing and annotation.</title>
        <authorList>
            <consortium name="The Broad Institute Genomics Platform"/>
            <consortium name="The Broad Institute Genome Sequencing Center for Infectious Disease"/>
            <person name="Wu L."/>
            <person name="Ma J."/>
        </authorList>
    </citation>
    <scope>NUCLEOTIDE SEQUENCE [LARGE SCALE GENOMIC DNA]</scope>
    <source>
        <strain evidence="18">CGMCC 4.7304</strain>
    </source>
</reference>
<dbReference type="PIRSF" id="PIRSF000447">
    <property type="entry name" value="KAS_II"/>
    <property type="match status" value="1"/>
</dbReference>
<dbReference type="SMART" id="SM00825">
    <property type="entry name" value="PKS_KS"/>
    <property type="match status" value="1"/>
</dbReference>
<evidence type="ECO:0000256" key="10">
    <source>
        <dbReference type="ARBA" id="ARBA00023315"/>
    </source>
</evidence>
<comment type="catalytic activity">
    <reaction evidence="13 14">
        <text>a fatty acyl-[ACP] + malonyl-[ACP] + H(+) = a 3-oxoacyl-[ACP] + holo-[ACP] + CO2</text>
        <dbReference type="Rhea" id="RHEA:22836"/>
        <dbReference type="Rhea" id="RHEA-COMP:9623"/>
        <dbReference type="Rhea" id="RHEA-COMP:9685"/>
        <dbReference type="Rhea" id="RHEA-COMP:9916"/>
        <dbReference type="Rhea" id="RHEA-COMP:14125"/>
        <dbReference type="ChEBI" id="CHEBI:15378"/>
        <dbReference type="ChEBI" id="CHEBI:16526"/>
        <dbReference type="ChEBI" id="CHEBI:64479"/>
        <dbReference type="ChEBI" id="CHEBI:78449"/>
        <dbReference type="ChEBI" id="CHEBI:78776"/>
        <dbReference type="ChEBI" id="CHEBI:138651"/>
    </reaction>
</comment>
<keyword evidence="8" id="KW-0443">Lipid metabolism</keyword>
<dbReference type="InterPro" id="IPR014031">
    <property type="entry name" value="Ketoacyl_synth_C"/>
</dbReference>
<sequence length="411" mass="42271">MTRTPVMVTGVGLVNALGDDPDVFFERLCAGESAVTAIEHRDVSALPVRIGAELKAFDPEKAIGAREARLMDPFTQYGIAAAEDALRDAGLVVGQNVAPDRVGAVIGCGIGGATTLEREAAAFALEGIDEVSPYLMTQVLTNMATAHLAIRHGITGPTMAIANACATGANAIGEGLRTIQRGDADVMVCGAAEAPLYPLGIAAFAKARALSRRNEEPARASRPFDSGRDGFVLGEGGGIVVLESLAHASARGARPRSVLLGYGASTDAHHVTMPDPEGRGAAASMRRALADAGIAPADVDYVNAHATGTKLGDISEARAMREVFGAGQPACSATKGSTAHLLGASAAVEAVICALSTQTDLVPPTRNLDRPDPQCDLNHVRDQALSRPTRVAISNSFGFGGHNATLVLAKA</sequence>
<dbReference type="CDD" id="cd00834">
    <property type="entry name" value="KAS_I_II"/>
    <property type="match status" value="1"/>
</dbReference>
<evidence type="ECO:0000256" key="7">
    <source>
        <dbReference type="ARBA" id="ARBA00022832"/>
    </source>
</evidence>
<dbReference type="InterPro" id="IPR014030">
    <property type="entry name" value="Ketoacyl_synth_N"/>
</dbReference>
<keyword evidence="10 14" id="KW-0012">Acyltransferase</keyword>
<keyword evidence="6 14" id="KW-0808">Transferase</keyword>
<dbReference type="EMBL" id="JBHSPB010000001">
    <property type="protein sequence ID" value="MFC5718951.1"/>
    <property type="molecule type" value="Genomic_DNA"/>
</dbReference>
<name>A0ABW0YTY8_9ACTN</name>
<dbReference type="PROSITE" id="PS52004">
    <property type="entry name" value="KS3_2"/>
    <property type="match status" value="1"/>
</dbReference>
<evidence type="ECO:0000256" key="1">
    <source>
        <dbReference type="ARBA" id="ARBA00005194"/>
    </source>
</evidence>
<protein>
    <recommendedName>
        <fullName evidence="4 14">3-oxoacyl-[acyl-carrier-protein] synthase 2</fullName>
        <ecNumber evidence="3 14">2.3.1.179</ecNumber>
    </recommendedName>
</protein>
<dbReference type="PANTHER" id="PTHR11712:SF336">
    <property type="entry name" value="3-OXOACYL-[ACYL-CARRIER-PROTEIN] SYNTHASE, MITOCHONDRIAL"/>
    <property type="match status" value="1"/>
</dbReference>
<gene>
    <name evidence="17" type="primary">fabF</name>
    <name evidence="17" type="ORF">ACFP1Z_01990</name>
</gene>
<evidence type="ECO:0000256" key="11">
    <source>
        <dbReference type="ARBA" id="ARBA00024006"/>
    </source>
</evidence>
<dbReference type="PROSITE" id="PS00606">
    <property type="entry name" value="KS3_1"/>
    <property type="match status" value="1"/>
</dbReference>
<comment type="similarity">
    <text evidence="2 14 15">Belongs to the thiolase-like superfamily. Beta-ketoacyl-ACP synthases family.</text>
</comment>
<dbReference type="InterPro" id="IPR020841">
    <property type="entry name" value="PKS_Beta-ketoAc_synthase_dom"/>
</dbReference>
<keyword evidence="9 14" id="KW-0275">Fatty acid biosynthesis</keyword>
<keyword evidence="5 14" id="KW-0444">Lipid biosynthesis</keyword>
<evidence type="ECO:0000259" key="16">
    <source>
        <dbReference type="PROSITE" id="PS52004"/>
    </source>
</evidence>
<dbReference type="NCBIfam" id="TIGR03150">
    <property type="entry name" value="fabF"/>
    <property type="match status" value="1"/>
</dbReference>
<keyword evidence="7" id="KW-0276">Fatty acid metabolism</keyword>
<evidence type="ECO:0000256" key="14">
    <source>
        <dbReference type="PIRNR" id="PIRNR000447"/>
    </source>
</evidence>
<evidence type="ECO:0000256" key="9">
    <source>
        <dbReference type="ARBA" id="ARBA00023160"/>
    </source>
</evidence>
<evidence type="ECO:0000256" key="2">
    <source>
        <dbReference type="ARBA" id="ARBA00008467"/>
    </source>
</evidence>
<evidence type="ECO:0000256" key="12">
    <source>
        <dbReference type="ARBA" id="ARBA00047318"/>
    </source>
</evidence>
<comment type="pathway">
    <text evidence="1 14">Lipid metabolism; fatty acid biosynthesis.</text>
</comment>
<dbReference type="InterPro" id="IPR018201">
    <property type="entry name" value="Ketoacyl_synth_AS"/>
</dbReference>
<dbReference type="Pfam" id="PF00109">
    <property type="entry name" value="ketoacyl-synt"/>
    <property type="match status" value="1"/>
</dbReference>
<evidence type="ECO:0000313" key="18">
    <source>
        <dbReference type="Proteomes" id="UP001596083"/>
    </source>
</evidence>
<proteinExistence type="inferred from homology"/>
<keyword evidence="18" id="KW-1185">Reference proteome</keyword>
<feature type="domain" description="Ketosynthase family 3 (KS3)" evidence="16">
    <location>
        <begin position="3"/>
        <end position="410"/>
    </location>
</feature>
<evidence type="ECO:0000256" key="5">
    <source>
        <dbReference type="ARBA" id="ARBA00022516"/>
    </source>
</evidence>
<dbReference type="Pfam" id="PF02801">
    <property type="entry name" value="Ketoacyl-synt_C"/>
    <property type="match status" value="1"/>
</dbReference>
<dbReference type="Gene3D" id="3.40.47.10">
    <property type="match status" value="1"/>
</dbReference>
<dbReference type="InterPro" id="IPR000794">
    <property type="entry name" value="Beta-ketoacyl_synthase"/>
</dbReference>
<dbReference type="InterPro" id="IPR017568">
    <property type="entry name" value="3-oxoacyl-ACP_synth-2"/>
</dbReference>
<evidence type="ECO:0000256" key="3">
    <source>
        <dbReference type="ARBA" id="ARBA00012356"/>
    </source>
</evidence>
<dbReference type="GO" id="GO:0004315">
    <property type="term" value="F:3-oxoacyl-[acyl-carrier-protein] synthase activity"/>
    <property type="evidence" value="ECO:0007669"/>
    <property type="project" value="UniProtKB-EC"/>
</dbReference>
<evidence type="ECO:0000313" key="17">
    <source>
        <dbReference type="EMBL" id="MFC5718951.1"/>
    </source>
</evidence>
<dbReference type="PANTHER" id="PTHR11712">
    <property type="entry name" value="POLYKETIDE SYNTHASE-RELATED"/>
    <property type="match status" value="1"/>
</dbReference>
<dbReference type="InterPro" id="IPR016039">
    <property type="entry name" value="Thiolase-like"/>
</dbReference>
<comment type="function">
    <text evidence="11 14">Involved in the type II fatty acid elongation cycle. Catalyzes the elongation of a wide range of acyl-ACP by the addition of two carbons from malonyl-ACP to an acyl acceptor. Can efficiently catalyze the conversion of palmitoleoyl-ACP (cis-hexadec-9-enoyl-ACP) to cis-vaccenoyl-ACP (cis-octadec-11-enoyl-ACP), an essential step in the thermal regulation of fatty acid composition.</text>
</comment>
<comment type="caution">
    <text evidence="17">The sequence shown here is derived from an EMBL/GenBank/DDBJ whole genome shotgun (WGS) entry which is preliminary data.</text>
</comment>